<dbReference type="EMBL" id="CM046126">
    <property type="protein sequence ID" value="KAI8427067.1"/>
    <property type="molecule type" value="Genomic_DNA"/>
</dbReference>
<protein>
    <submittedName>
        <fullName evidence="1">Uncharacterized protein</fullName>
    </submittedName>
</protein>
<accession>A0ACC0JSV1</accession>
<proteinExistence type="predicted"/>
<name>A0ACC0JSV1_CHOFU</name>
<reference evidence="1 2" key="1">
    <citation type="journal article" date="2022" name="Genome Biol. Evol.">
        <title>The Spruce Budworm Genome: Reconstructing the Evolutionary History of Antifreeze Proteins.</title>
        <authorList>
            <person name="Beliveau C."/>
            <person name="Gagne P."/>
            <person name="Picq S."/>
            <person name="Vernygora O."/>
            <person name="Keeling C.I."/>
            <person name="Pinkney K."/>
            <person name="Doucet D."/>
            <person name="Wen F."/>
            <person name="Johnston J.S."/>
            <person name="Maaroufi H."/>
            <person name="Boyle B."/>
            <person name="Laroche J."/>
            <person name="Dewar K."/>
            <person name="Juretic N."/>
            <person name="Blackburn G."/>
            <person name="Nisole A."/>
            <person name="Brunet B."/>
            <person name="Brandao M."/>
            <person name="Lumley L."/>
            <person name="Duan J."/>
            <person name="Quan G."/>
            <person name="Lucarotti C.J."/>
            <person name="Roe A.D."/>
            <person name="Sperling F.A.H."/>
            <person name="Levesque R.C."/>
            <person name="Cusson M."/>
        </authorList>
    </citation>
    <scope>NUCLEOTIDE SEQUENCE [LARGE SCALE GENOMIC DNA]</scope>
    <source>
        <strain evidence="1">Glfc:IPQL:Cfum</strain>
    </source>
</reference>
<dbReference type="Proteomes" id="UP001064048">
    <property type="component" value="Chromosome 26"/>
</dbReference>
<keyword evidence="2" id="KW-1185">Reference proteome</keyword>
<gene>
    <name evidence="1" type="ORF">MSG28_014706</name>
</gene>
<organism evidence="1 2">
    <name type="scientific">Choristoneura fumiferana</name>
    <name type="common">Spruce budworm moth</name>
    <name type="synonym">Archips fumiferana</name>
    <dbReference type="NCBI Taxonomy" id="7141"/>
    <lineage>
        <taxon>Eukaryota</taxon>
        <taxon>Metazoa</taxon>
        <taxon>Ecdysozoa</taxon>
        <taxon>Arthropoda</taxon>
        <taxon>Hexapoda</taxon>
        <taxon>Insecta</taxon>
        <taxon>Pterygota</taxon>
        <taxon>Neoptera</taxon>
        <taxon>Endopterygota</taxon>
        <taxon>Lepidoptera</taxon>
        <taxon>Glossata</taxon>
        <taxon>Ditrysia</taxon>
        <taxon>Tortricoidea</taxon>
        <taxon>Tortricidae</taxon>
        <taxon>Tortricinae</taxon>
        <taxon>Choristoneura</taxon>
    </lineage>
</organism>
<sequence>MESDNVGQASLCRETVECDPVKEEPKWAESNVNEAAETEDSYTNHKVKDEFIVVFLPPQPDVAFSMPNALSTTEEGPYRPKPAGEADAAAECMHTCHGDASHCISTTKQQRTLKTSFVKDDQHPVKDQHTNKSLHMSLNPLIV</sequence>
<evidence type="ECO:0000313" key="2">
    <source>
        <dbReference type="Proteomes" id="UP001064048"/>
    </source>
</evidence>
<comment type="caution">
    <text evidence="1">The sequence shown here is derived from an EMBL/GenBank/DDBJ whole genome shotgun (WGS) entry which is preliminary data.</text>
</comment>
<evidence type="ECO:0000313" key="1">
    <source>
        <dbReference type="EMBL" id="KAI8427067.1"/>
    </source>
</evidence>